<dbReference type="InterPro" id="IPR013785">
    <property type="entry name" value="Aldolase_TIM"/>
</dbReference>
<dbReference type="PANTHER" id="PTHR32332:SF33">
    <property type="entry name" value="NITRONATE MONOOXYGENASE DOMAIN-CONTAINING PROTEIN"/>
    <property type="match status" value="1"/>
</dbReference>
<evidence type="ECO:0000313" key="2">
    <source>
        <dbReference type="Proteomes" id="UP000034107"/>
    </source>
</evidence>
<evidence type="ECO:0000313" key="1">
    <source>
        <dbReference type="EMBL" id="KKU21435.1"/>
    </source>
</evidence>
<dbReference type="Proteomes" id="UP000034107">
    <property type="component" value="Unassembled WGS sequence"/>
</dbReference>
<dbReference type="PATRIC" id="fig|1618732.3.peg.659"/>
<dbReference type="SUPFAM" id="SSF51412">
    <property type="entry name" value="Inosine monophosphate dehydrogenase (IMPDH)"/>
    <property type="match status" value="1"/>
</dbReference>
<dbReference type="PANTHER" id="PTHR32332">
    <property type="entry name" value="2-NITROPROPANE DIOXYGENASE"/>
    <property type="match status" value="1"/>
</dbReference>
<comment type="caution">
    <text evidence="1">The sequence shown here is derived from an EMBL/GenBank/DDBJ whole genome shotgun (WGS) entry which is preliminary data.</text>
</comment>
<reference evidence="1 2" key="1">
    <citation type="journal article" date="2015" name="Nature">
        <title>rRNA introns, odd ribosomes, and small enigmatic genomes across a large radiation of phyla.</title>
        <authorList>
            <person name="Brown C.T."/>
            <person name="Hug L.A."/>
            <person name="Thomas B.C."/>
            <person name="Sharon I."/>
            <person name="Castelle C.J."/>
            <person name="Singh A."/>
            <person name="Wilkins M.J."/>
            <person name="Williams K.H."/>
            <person name="Banfield J.F."/>
        </authorList>
    </citation>
    <scope>NUCLEOTIDE SEQUENCE [LARGE SCALE GENOMIC DNA]</scope>
</reference>
<keyword evidence="1" id="KW-0223">Dioxygenase</keyword>
<proteinExistence type="predicted"/>
<keyword evidence="1" id="KW-0560">Oxidoreductase</keyword>
<gene>
    <name evidence="1" type="ORF">UX31_C0017G0019</name>
</gene>
<dbReference type="AlphaFoldDB" id="A0A0G1RKF8"/>
<protein>
    <submittedName>
        <fullName evidence="1">2-nitropropane dioxygenase, NPD</fullName>
    </submittedName>
</protein>
<organism evidence="1 2">
    <name type="scientific">Candidatus Nomurabacteria bacterium GW2011_GWA1_46_11</name>
    <dbReference type="NCBI Taxonomy" id="1618732"/>
    <lineage>
        <taxon>Bacteria</taxon>
        <taxon>Candidatus Nomuraibacteriota</taxon>
    </lineage>
</organism>
<sequence length="474" mass="51197">MREQVIQGGMGLGLSVPLLARAVSTRTGPPWGLGTVSGTAVNVVMARVLQNGSRDKGCEGFLRALEEFPFPDVAKSVIDTWYVSSGIPKGKRYRTVEMFTLEPSPELINLTVCANFAIVWLAKEGHHNRVSINYLEKVNMPLIYSFVGAMLAGVDYVTMGAGIPTQVPGVLDTITQGRPAEYRIPIGGGDGKSRLMNFDPVEHFGTRLPEMNRPAFLPIVSLHTLAKMFLRRASGSVEGFIVEAPSAGGHNAPPRVRGEDPRAEPIYGPKDEVDFGEMVDLGLPFWIGGSFASPEGLKRAQTLGATGIQAGSIFALCEESGMDDSIKREVRRLGFRGELRVHTNPIASPTGFPFKVVNLGGTLSDEGVYESRRRTCDVSGLVTPHVRHDGEIEYRCPAEPVKHYGRKGGVVEDTQEVRCLCNGLLTTAALGNPGEPAIVTLGDDVSFLRRLMTKENDSYSASDALTYLLGVGHA</sequence>
<accession>A0A0G1RKF8</accession>
<dbReference type="Gene3D" id="3.20.20.70">
    <property type="entry name" value="Aldolase class I"/>
    <property type="match status" value="1"/>
</dbReference>
<dbReference type="EMBL" id="LCLS01000017">
    <property type="protein sequence ID" value="KKU21435.1"/>
    <property type="molecule type" value="Genomic_DNA"/>
</dbReference>
<dbReference type="GO" id="GO:0051213">
    <property type="term" value="F:dioxygenase activity"/>
    <property type="evidence" value="ECO:0007669"/>
    <property type="project" value="UniProtKB-KW"/>
</dbReference>
<name>A0A0G1RKF8_9BACT</name>